<protein>
    <submittedName>
        <fullName evidence="1">Phage protein</fullName>
    </submittedName>
</protein>
<dbReference type="KEGG" id="bav:BAV1310"/>
<dbReference type="HOGENOM" id="CLU_184269_0_0_4"/>
<organism evidence="1 2">
    <name type="scientific">Bordetella avium (strain 197N)</name>
    <dbReference type="NCBI Taxonomy" id="360910"/>
    <lineage>
        <taxon>Bacteria</taxon>
        <taxon>Pseudomonadati</taxon>
        <taxon>Pseudomonadota</taxon>
        <taxon>Betaproteobacteria</taxon>
        <taxon>Burkholderiales</taxon>
        <taxon>Alcaligenaceae</taxon>
        <taxon>Bordetella</taxon>
    </lineage>
</organism>
<dbReference type="AlphaFoldDB" id="Q2L2X3"/>
<dbReference type="Proteomes" id="UP000001977">
    <property type="component" value="Chromosome"/>
</dbReference>
<dbReference type="STRING" id="360910.BAV1310"/>
<keyword evidence="2" id="KW-1185">Reference proteome</keyword>
<reference evidence="1 2" key="1">
    <citation type="journal article" date="2006" name="J. Bacteriol.">
        <title>Comparison of the genome sequence of the poultry pathogen Bordetella avium with those of B. bronchiseptica, B. pertussis, and B. parapertussis reveals extensive diversity in surface structures associated with host interaction.</title>
        <authorList>
            <person name="Sebaihia M."/>
            <person name="Preston A."/>
            <person name="Maskell D.J."/>
            <person name="Kuzmiak H."/>
            <person name="Connell T.D."/>
            <person name="King N.D."/>
            <person name="Orndorff P.E."/>
            <person name="Miyamoto D.M."/>
            <person name="Thomson N.R."/>
            <person name="Harris D."/>
            <person name="Goble A."/>
            <person name="Lord A."/>
            <person name="Murphy L."/>
            <person name="Quail M.A."/>
            <person name="Rutter S."/>
            <person name="Squares R."/>
            <person name="Squares S."/>
            <person name="Woodward J."/>
            <person name="Parkhill J."/>
            <person name="Temple L.M."/>
        </authorList>
    </citation>
    <scope>NUCLEOTIDE SEQUENCE [LARGE SCALE GENOMIC DNA]</scope>
    <source>
        <strain evidence="1 2">197N</strain>
    </source>
</reference>
<evidence type="ECO:0000313" key="1">
    <source>
        <dbReference type="EMBL" id="CAJ48916.1"/>
    </source>
</evidence>
<gene>
    <name evidence="1" type="ordered locus">BAV1310</name>
</gene>
<evidence type="ECO:0000313" key="2">
    <source>
        <dbReference type="Proteomes" id="UP000001977"/>
    </source>
</evidence>
<proteinExistence type="predicted"/>
<dbReference type="EMBL" id="AM167904">
    <property type="protein sequence ID" value="CAJ48916.1"/>
    <property type="molecule type" value="Genomic_DNA"/>
</dbReference>
<accession>Q2L2X3</accession>
<name>Q2L2X3_BORA1</name>
<sequence>MDLMGAYPNRSFRVGELVRHVTHGRHLEARERDAARKAVQRVLDALVSAGSVQVAASAEQRGGYFSYSVSHKWDIRPPKVGQEVRHYVRASAP</sequence>